<feature type="region of interest" description="Disordered" evidence="1">
    <location>
        <begin position="1"/>
        <end position="129"/>
    </location>
</feature>
<dbReference type="AlphaFoldDB" id="A0A5J4VRN0"/>
<dbReference type="EMBL" id="SNRW01005459">
    <property type="protein sequence ID" value="KAA6385029.1"/>
    <property type="molecule type" value="Genomic_DNA"/>
</dbReference>
<evidence type="ECO:0000313" key="2">
    <source>
        <dbReference type="EMBL" id="KAA6385029.1"/>
    </source>
</evidence>
<name>A0A5J4VRN0_9EUKA</name>
<dbReference type="Proteomes" id="UP000324800">
    <property type="component" value="Unassembled WGS sequence"/>
</dbReference>
<feature type="compositionally biased region" description="Basic and acidic residues" evidence="1">
    <location>
        <begin position="52"/>
        <end position="63"/>
    </location>
</feature>
<organism evidence="2 3">
    <name type="scientific">Streblomastix strix</name>
    <dbReference type="NCBI Taxonomy" id="222440"/>
    <lineage>
        <taxon>Eukaryota</taxon>
        <taxon>Metamonada</taxon>
        <taxon>Preaxostyla</taxon>
        <taxon>Oxymonadida</taxon>
        <taxon>Streblomastigidae</taxon>
        <taxon>Streblomastix</taxon>
    </lineage>
</organism>
<evidence type="ECO:0000256" key="1">
    <source>
        <dbReference type="SAM" id="MobiDB-lite"/>
    </source>
</evidence>
<feature type="region of interest" description="Disordered" evidence="1">
    <location>
        <begin position="347"/>
        <end position="380"/>
    </location>
</feature>
<accession>A0A5J4VRN0</accession>
<gene>
    <name evidence="2" type="ORF">EZS28_019446</name>
</gene>
<feature type="compositionally biased region" description="Low complexity" evidence="1">
    <location>
        <begin position="422"/>
        <end position="435"/>
    </location>
</feature>
<feature type="region of interest" description="Disordered" evidence="1">
    <location>
        <begin position="191"/>
        <end position="260"/>
    </location>
</feature>
<comment type="caution">
    <text evidence="2">The sequence shown here is derived from an EMBL/GenBank/DDBJ whole genome shotgun (WGS) entry which is preliminary data.</text>
</comment>
<feature type="compositionally biased region" description="Basic and acidic residues" evidence="1">
    <location>
        <begin position="74"/>
        <end position="103"/>
    </location>
</feature>
<reference evidence="2 3" key="1">
    <citation type="submission" date="2019-03" db="EMBL/GenBank/DDBJ databases">
        <title>Single cell metagenomics reveals metabolic interactions within the superorganism composed of flagellate Streblomastix strix and complex community of Bacteroidetes bacteria on its surface.</title>
        <authorList>
            <person name="Treitli S.C."/>
            <person name="Kolisko M."/>
            <person name="Husnik F."/>
            <person name="Keeling P."/>
            <person name="Hampl V."/>
        </authorList>
    </citation>
    <scope>NUCLEOTIDE SEQUENCE [LARGE SCALE GENOMIC DNA]</scope>
    <source>
        <strain evidence="2">ST1C</strain>
    </source>
</reference>
<evidence type="ECO:0000313" key="3">
    <source>
        <dbReference type="Proteomes" id="UP000324800"/>
    </source>
</evidence>
<feature type="compositionally biased region" description="Basic and acidic residues" evidence="1">
    <location>
        <begin position="191"/>
        <end position="208"/>
    </location>
</feature>
<feature type="compositionally biased region" description="Polar residues" evidence="1">
    <location>
        <begin position="224"/>
        <end position="233"/>
    </location>
</feature>
<feature type="region of interest" description="Disordered" evidence="1">
    <location>
        <begin position="400"/>
        <end position="435"/>
    </location>
</feature>
<protein>
    <submittedName>
        <fullName evidence="2">Uncharacterized protein</fullName>
    </submittedName>
</protein>
<proteinExistence type="predicted"/>
<feature type="non-terminal residue" evidence="2">
    <location>
        <position position="1"/>
    </location>
</feature>
<sequence length="435" mass="50387">SEGDRMRIRFMKEYDSGDDSETLYPAKTTRQQFRNRFGRQKNRSLSSHNKRSRYDSPDRKSESSEGSGSKGYSRSRDYEGPRETRTDVDKNYKGFENRDESRGRGRGTYRGRGYSYQGRGQSYQDRDQSNQERCREAQCYYPCTKYIFSQTKNPINWNRTHQYDNSNRGVDIDDDPNDEWRKCIQMQKCLSENHSDRDSIRTEDEVQQHDVATPQPKQPALQIQRAQQIQVLSKQQAPAPVPKKKGRRDHPPNQDDIVEQEILHKRLVTIQKEKEQYGIFDSENEWQQVIGEIDNNNNLTPKQAQKQLQQMIQQLIFSLKAKYQQQTTGSRTQQRKVSSLPRMFNTGMNKDKPSSQTQLPAIPTQKPVHRSGVKQRQKQTVRELQQLQANQQLQQQGNTDLNNMNVDIPDIQGPVGQLTGLQPSSGAQSQAQVSG</sequence>
<feature type="compositionally biased region" description="Low complexity" evidence="1">
    <location>
        <begin position="111"/>
        <end position="123"/>
    </location>
</feature>
<feature type="compositionally biased region" description="Basic residues" evidence="1">
    <location>
        <begin position="367"/>
        <end position="379"/>
    </location>
</feature>
<feature type="compositionally biased region" description="Basic and acidic residues" evidence="1">
    <location>
        <begin position="1"/>
        <end position="15"/>
    </location>
</feature>